<dbReference type="InParanoid" id="Q7SCQ8"/>
<dbReference type="VEuPathDB" id="FungiDB:NCU02088"/>
<sequence length="464" mass="50570">MPSTKTVNVSESTSGDSNKTTSPSEIVPSTDTTDRASDPSLIGPVVSLSTSSTEDTPEDSTITTYISPVMPPVDAANVPLPEDECDEDMLEVTPPADHAATIPKSDNVELADHEPAGLNTTDQDQDDSQPEDVGPPDTSFASFPSALTLPKTPERQAESLADSGDHRGSTTSSFSSIESCPKTPTREGSSTYPFVVEDETKSLSLDSLDLMSSNWMENIANFLEKIEHIEPDTEEVLEPSIVAFVEGEEYDGPTIALPDTPEYHPYSNNFQVRLSRYGGFGTFATRDLKMGEVILNEKPLLRTPRDSFYTEFLKLPEEDQAKFMQLYTPPGEYTSHDGSDYNHIRGILKANSFAINPYSSDIISVYNVTSRLNHACRSVANVLFDFDFQDPECITLTVSKPVKAGSELFISYGGSPLSLYERYGFRCCCGGCEGVTDQDIAIMKKAKDIEKYLWSGGLGGGSIP</sequence>
<dbReference type="PANTHER" id="PTHR47332">
    <property type="entry name" value="SET DOMAIN-CONTAINING PROTEIN 5"/>
    <property type="match status" value="1"/>
</dbReference>
<reference evidence="3 4" key="1">
    <citation type="journal article" date="2003" name="Nature">
        <title>The genome sequence of the filamentous fungus Neurospora crassa.</title>
        <authorList>
            <person name="Galagan J.E."/>
            <person name="Calvo S.E."/>
            <person name="Borkovich K.A."/>
            <person name="Selker E.U."/>
            <person name="Read N.D."/>
            <person name="Jaffe D."/>
            <person name="FitzHugh W."/>
            <person name="Ma L.J."/>
            <person name="Smirnov S."/>
            <person name="Purcell S."/>
            <person name="Rehman B."/>
            <person name="Elkins T."/>
            <person name="Engels R."/>
            <person name="Wang S."/>
            <person name="Nielsen C.B."/>
            <person name="Butler J."/>
            <person name="Endrizzi M."/>
            <person name="Qui D."/>
            <person name="Ianakiev P."/>
            <person name="Bell-Pedersen D."/>
            <person name="Nelson M.A."/>
            <person name="Werner-Washburne M."/>
            <person name="Selitrennikoff C.P."/>
            <person name="Kinsey J.A."/>
            <person name="Braun E.L."/>
            <person name="Zelter A."/>
            <person name="Schulte U."/>
            <person name="Kothe G.O."/>
            <person name="Jedd G."/>
            <person name="Mewes W."/>
            <person name="Staben C."/>
            <person name="Marcotte E."/>
            <person name="Greenberg D."/>
            <person name="Roy A."/>
            <person name="Foley K."/>
            <person name="Naylor J."/>
            <person name="Stange-Thomann N."/>
            <person name="Barrett R."/>
            <person name="Gnerre S."/>
            <person name="Kamal M."/>
            <person name="Kamvysselis M."/>
            <person name="Mauceli E."/>
            <person name="Bielke C."/>
            <person name="Rudd S."/>
            <person name="Frishman D."/>
            <person name="Krystofova S."/>
            <person name="Rasmussen C."/>
            <person name="Metzenberg R.L."/>
            <person name="Perkins D.D."/>
            <person name="Kroken S."/>
            <person name="Cogoni C."/>
            <person name="Macino G."/>
            <person name="Catcheside D."/>
            <person name="Li W."/>
            <person name="Pratt R.J."/>
            <person name="Osmani S.A."/>
            <person name="DeSouza C.P."/>
            <person name="Glass L."/>
            <person name="Orbach M.J."/>
            <person name="Berglund J.A."/>
            <person name="Voelker R."/>
            <person name="Yarden O."/>
            <person name="Plamann M."/>
            <person name="Seiler S."/>
            <person name="Dunlap J."/>
            <person name="Radford A."/>
            <person name="Aramayo R."/>
            <person name="Natvig D.O."/>
            <person name="Alex L.A."/>
            <person name="Mannhaupt G."/>
            <person name="Ebbole D.J."/>
            <person name="Freitag M."/>
            <person name="Paulsen I."/>
            <person name="Sachs M.S."/>
            <person name="Lander E.S."/>
            <person name="Nusbaum C."/>
            <person name="Birren B."/>
        </authorList>
    </citation>
    <scope>NUCLEOTIDE SEQUENCE [LARGE SCALE GENOMIC DNA]</scope>
    <source>
        <strain evidence="4">ATCC 24698 / 74-OR23-1A / CBS 708.71 / DSM 1257 / FGSC 987</strain>
    </source>
</reference>
<dbReference type="CDD" id="cd20071">
    <property type="entry name" value="SET_SMYD"/>
    <property type="match status" value="1"/>
</dbReference>
<feature type="compositionally biased region" description="Acidic residues" evidence="1">
    <location>
        <begin position="81"/>
        <end position="90"/>
    </location>
</feature>
<evidence type="ECO:0000259" key="2">
    <source>
        <dbReference type="PROSITE" id="PS50280"/>
    </source>
</evidence>
<feature type="compositionally biased region" description="Polar residues" evidence="1">
    <location>
        <begin position="1"/>
        <end position="31"/>
    </location>
</feature>
<dbReference type="EMBL" id="CM002236">
    <property type="protein sequence ID" value="EAA34532.1"/>
    <property type="molecule type" value="Genomic_DNA"/>
</dbReference>
<dbReference type="InterPro" id="IPR046341">
    <property type="entry name" value="SET_dom_sf"/>
</dbReference>
<dbReference type="HOGENOM" id="CLU_594594_0_0_1"/>
<feature type="domain" description="SET" evidence="2">
    <location>
        <begin position="268"/>
        <end position="413"/>
    </location>
</feature>
<feature type="compositionally biased region" description="Low complexity" evidence="1">
    <location>
        <begin position="169"/>
        <end position="179"/>
    </location>
</feature>
<proteinExistence type="predicted"/>
<feature type="region of interest" description="Disordered" evidence="1">
    <location>
        <begin position="1"/>
        <end position="193"/>
    </location>
</feature>
<evidence type="ECO:0000256" key="1">
    <source>
        <dbReference type="SAM" id="MobiDB-lite"/>
    </source>
</evidence>
<dbReference type="SUPFAM" id="SSF82199">
    <property type="entry name" value="SET domain"/>
    <property type="match status" value="1"/>
</dbReference>
<feature type="compositionally biased region" description="Basic and acidic residues" evidence="1">
    <location>
        <begin position="152"/>
        <end position="168"/>
    </location>
</feature>
<dbReference type="PANTHER" id="PTHR47332:SF4">
    <property type="entry name" value="SET DOMAIN-CONTAINING PROTEIN 5"/>
    <property type="match status" value="1"/>
</dbReference>
<accession>Q7SCQ8</accession>
<gene>
    <name evidence="3" type="ORF">NCU02088</name>
</gene>
<dbReference type="Pfam" id="PF00856">
    <property type="entry name" value="SET"/>
    <property type="match status" value="1"/>
</dbReference>
<dbReference type="Proteomes" id="UP000001805">
    <property type="component" value="Chromosome 1, Linkage Group I"/>
</dbReference>
<organism evidence="3 4">
    <name type="scientific">Neurospora crassa (strain ATCC 24698 / 74-OR23-1A / CBS 708.71 / DSM 1257 / FGSC 987)</name>
    <dbReference type="NCBI Taxonomy" id="367110"/>
    <lineage>
        <taxon>Eukaryota</taxon>
        <taxon>Fungi</taxon>
        <taxon>Dikarya</taxon>
        <taxon>Ascomycota</taxon>
        <taxon>Pezizomycotina</taxon>
        <taxon>Sordariomycetes</taxon>
        <taxon>Sordariomycetidae</taxon>
        <taxon>Sordariales</taxon>
        <taxon>Sordariaceae</taxon>
        <taxon>Neurospora</taxon>
    </lineage>
</organism>
<feature type="compositionally biased region" description="Low complexity" evidence="1">
    <location>
        <begin position="47"/>
        <end position="64"/>
    </location>
</feature>
<dbReference type="Gene3D" id="2.170.270.10">
    <property type="entry name" value="SET domain"/>
    <property type="match status" value="1"/>
</dbReference>
<evidence type="ECO:0000313" key="3">
    <source>
        <dbReference type="EMBL" id="EAA34532.1"/>
    </source>
</evidence>
<evidence type="ECO:0000313" key="4">
    <source>
        <dbReference type="Proteomes" id="UP000001805"/>
    </source>
</evidence>
<dbReference type="RefSeq" id="XP_963768.1">
    <property type="nucleotide sequence ID" value="XM_958675.1"/>
</dbReference>
<dbReference type="KEGG" id="ncr:NCU02088"/>
<dbReference type="InterPro" id="IPR053185">
    <property type="entry name" value="SET_domain_protein"/>
</dbReference>
<dbReference type="PaxDb" id="5141-EFNCRP00000001121"/>
<keyword evidence="4" id="KW-1185">Reference proteome</keyword>
<dbReference type="STRING" id="367110.Q7SCQ8"/>
<dbReference type="PROSITE" id="PS50280">
    <property type="entry name" value="SET"/>
    <property type="match status" value="1"/>
</dbReference>
<dbReference type="InterPro" id="IPR001214">
    <property type="entry name" value="SET_dom"/>
</dbReference>
<feature type="compositionally biased region" description="Basic and acidic residues" evidence="1">
    <location>
        <begin position="106"/>
        <end position="115"/>
    </location>
</feature>
<name>Q7SCQ8_NEUCR</name>
<protein>
    <recommendedName>
        <fullName evidence="2">SET domain-containing protein</fullName>
    </recommendedName>
</protein>
<dbReference type="OrthoDB" id="3180714at2759"/>
<dbReference type="SMART" id="SM00317">
    <property type="entry name" value="SET"/>
    <property type="match status" value="1"/>
</dbReference>
<dbReference type="AlphaFoldDB" id="Q7SCQ8"/>
<dbReference type="GeneID" id="3879917"/>